<evidence type="ECO:0000256" key="9">
    <source>
        <dbReference type="ARBA" id="ARBA00022989"/>
    </source>
</evidence>
<organism evidence="15 16">
    <name type="scientific">Tsuneonella aeria</name>
    <dbReference type="NCBI Taxonomy" id="1837929"/>
    <lineage>
        <taxon>Bacteria</taxon>
        <taxon>Pseudomonadati</taxon>
        <taxon>Pseudomonadota</taxon>
        <taxon>Alphaproteobacteria</taxon>
        <taxon>Sphingomonadales</taxon>
        <taxon>Erythrobacteraceae</taxon>
        <taxon>Tsuneonella</taxon>
    </lineage>
</organism>
<evidence type="ECO:0000256" key="4">
    <source>
        <dbReference type="ARBA" id="ARBA00022475"/>
    </source>
</evidence>
<keyword evidence="5" id="KW-0349">Heme</keyword>
<evidence type="ECO:0000256" key="12">
    <source>
        <dbReference type="ARBA" id="ARBA00037975"/>
    </source>
</evidence>
<keyword evidence="16" id="KW-1185">Reference proteome</keyword>
<reference evidence="15 16" key="1">
    <citation type="submission" date="2019-12" db="EMBL/GenBank/DDBJ databases">
        <title>Genomic-based taxomic classification of the family Erythrobacteraceae.</title>
        <authorList>
            <person name="Xu L."/>
        </authorList>
    </citation>
    <scope>NUCLEOTIDE SEQUENCE [LARGE SCALE GENOMIC DNA]</scope>
    <source>
        <strain evidence="15 16">100921-2</strain>
    </source>
</reference>
<feature type="transmembrane region" description="Helical" evidence="13">
    <location>
        <begin position="90"/>
        <end position="109"/>
    </location>
</feature>
<name>A0A6I4TGF0_9SPHN</name>
<comment type="caution">
    <text evidence="15">The sequence shown here is derived from an EMBL/GenBank/DDBJ whole genome shotgun (WGS) entry which is preliminary data.</text>
</comment>
<feature type="domain" description="Cytochrome b561 bacterial/Ni-hydrogenase" evidence="14">
    <location>
        <begin position="5"/>
        <end position="172"/>
    </location>
</feature>
<evidence type="ECO:0000256" key="1">
    <source>
        <dbReference type="ARBA" id="ARBA00001970"/>
    </source>
</evidence>
<keyword evidence="11 13" id="KW-0472">Membrane</keyword>
<evidence type="ECO:0000256" key="6">
    <source>
        <dbReference type="ARBA" id="ARBA00022692"/>
    </source>
</evidence>
<feature type="transmembrane region" description="Helical" evidence="13">
    <location>
        <begin position="12"/>
        <end position="30"/>
    </location>
</feature>
<dbReference type="RefSeq" id="WP_160611607.1">
    <property type="nucleotide sequence ID" value="NZ_WTZA01000002.1"/>
</dbReference>
<proteinExistence type="inferred from homology"/>
<dbReference type="Pfam" id="PF01292">
    <property type="entry name" value="Ni_hydr_CYTB"/>
    <property type="match status" value="1"/>
</dbReference>
<evidence type="ECO:0000256" key="8">
    <source>
        <dbReference type="ARBA" id="ARBA00022982"/>
    </source>
</evidence>
<keyword evidence="4" id="KW-1003">Cell membrane</keyword>
<evidence type="ECO:0000256" key="11">
    <source>
        <dbReference type="ARBA" id="ARBA00023136"/>
    </source>
</evidence>
<dbReference type="AlphaFoldDB" id="A0A6I4TGF0"/>
<evidence type="ECO:0000256" key="7">
    <source>
        <dbReference type="ARBA" id="ARBA00022723"/>
    </source>
</evidence>
<dbReference type="GO" id="GO:0005886">
    <property type="term" value="C:plasma membrane"/>
    <property type="evidence" value="ECO:0007669"/>
    <property type="project" value="UniProtKB-SubCell"/>
</dbReference>
<dbReference type="PANTHER" id="PTHR30529:SF1">
    <property type="entry name" value="CYTOCHROME B561 HOMOLOG 2"/>
    <property type="match status" value="1"/>
</dbReference>
<dbReference type="PANTHER" id="PTHR30529">
    <property type="entry name" value="CYTOCHROME B561"/>
    <property type="match status" value="1"/>
</dbReference>
<evidence type="ECO:0000313" key="15">
    <source>
        <dbReference type="EMBL" id="MXO75716.1"/>
    </source>
</evidence>
<evidence type="ECO:0000256" key="10">
    <source>
        <dbReference type="ARBA" id="ARBA00023004"/>
    </source>
</evidence>
<dbReference type="OrthoDB" id="1247465at2"/>
<keyword evidence="6 13" id="KW-0812">Transmembrane</keyword>
<dbReference type="EMBL" id="WTZA01000002">
    <property type="protein sequence ID" value="MXO75716.1"/>
    <property type="molecule type" value="Genomic_DNA"/>
</dbReference>
<dbReference type="GO" id="GO:0020037">
    <property type="term" value="F:heme binding"/>
    <property type="evidence" value="ECO:0007669"/>
    <property type="project" value="TreeGrafter"/>
</dbReference>
<evidence type="ECO:0000256" key="13">
    <source>
        <dbReference type="SAM" id="Phobius"/>
    </source>
</evidence>
<comment type="similarity">
    <text evidence="12">Belongs to the cytochrome b561 family.</text>
</comment>
<evidence type="ECO:0000259" key="14">
    <source>
        <dbReference type="Pfam" id="PF01292"/>
    </source>
</evidence>
<keyword evidence="7" id="KW-0479">Metal-binding</keyword>
<keyword evidence="3" id="KW-0813">Transport</keyword>
<evidence type="ECO:0000256" key="3">
    <source>
        <dbReference type="ARBA" id="ARBA00022448"/>
    </source>
</evidence>
<evidence type="ECO:0000256" key="2">
    <source>
        <dbReference type="ARBA" id="ARBA00004651"/>
    </source>
</evidence>
<dbReference type="InterPro" id="IPR016174">
    <property type="entry name" value="Di-haem_cyt_TM"/>
</dbReference>
<dbReference type="SUPFAM" id="SSF81342">
    <property type="entry name" value="Transmembrane di-heme cytochromes"/>
    <property type="match status" value="1"/>
</dbReference>
<feature type="transmembrane region" description="Helical" evidence="13">
    <location>
        <begin position="143"/>
        <end position="166"/>
    </location>
</feature>
<evidence type="ECO:0000256" key="5">
    <source>
        <dbReference type="ARBA" id="ARBA00022617"/>
    </source>
</evidence>
<dbReference type="Proteomes" id="UP000439522">
    <property type="component" value="Unassembled WGS sequence"/>
</dbReference>
<keyword evidence="8" id="KW-0249">Electron transport</keyword>
<dbReference type="GO" id="GO:0046872">
    <property type="term" value="F:metal ion binding"/>
    <property type="evidence" value="ECO:0007669"/>
    <property type="project" value="UniProtKB-KW"/>
</dbReference>
<dbReference type="InterPro" id="IPR011577">
    <property type="entry name" value="Cyt_b561_bac/Ni-Hgenase"/>
</dbReference>
<comment type="subcellular location">
    <subcellularLocation>
        <location evidence="2">Cell membrane</location>
        <topology evidence="2">Multi-pass membrane protein</topology>
    </subcellularLocation>
</comment>
<dbReference type="GO" id="GO:0009055">
    <property type="term" value="F:electron transfer activity"/>
    <property type="evidence" value="ECO:0007669"/>
    <property type="project" value="InterPro"/>
</dbReference>
<protein>
    <submittedName>
        <fullName evidence="15">Cytochrome b</fullName>
    </submittedName>
</protein>
<feature type="transmembrane region" description="Helical" evidence="13">
    <location>
        <begin position="45"/>
        <end position="63"/>
    </location>
</feature>
<accession>A0A6I4TGF0</accession>
<dbReference type="InterPro" id="IPR052168">
    <property type="entry name" value="Cytochrome_b561_oxidase"/>
</dbReference>
<keyword evidence="9 13" id="KW-1133">Transmembrane helix</keyword>
<dbReference type="GO" id="GO:0022904">
    <property type="term" value="P:respiratory electron transport chain"/>
    <property type="evidence" value="ECO:0007669"/>
    <property type="project" value="InterPro"/>
</dbReference>
<evidence type="ECO:0000313" key="16">
    <source>
        <dbReference type="Proteomes" id="UP000439522"/>
    </source>
</evidence>
<dbReference type="Gene3D" id="1.20.950.20">
    <property type="entry name" value="Transmembrane di-heme cytochromes, Chain C"/>
    <property type="match status" value="1"/>
</dbReference>
<keyword evidence="10" id="KW-0408">Iron</keyword>
<comment type="cofactor">
    <cofactor evidence="1">
        <name>heme b</name>
        <dbReference type="ChEBI" id="CHEBI:60344"/>
    </cofactor>
</comment>
<sequence>MESHRYTRPARILHWAVGGLVLGQIALGFVTDAAPRERAESLGELHAELGLLILALMVLRLSWRLAAPPPPLPATVGRWNRLIAASVHRLLYLLIFVMLGSGLTVWMWIGGPLDWFGVVSFSLPDLSNADEFWLSLAGYTHEYGAILISGLAALHISAALWHELVLRDRLIRDRMV</sequence>
<gene>
    <name evidence="15" type="ORF">GRI40_10850</name>
</gene>